<keyword evidence="1" id="KW-0732">Signal</keyword>
<evidence type="ECO:0000259" key="2">
    <source>
        <dbReference type="Pfam" id="PF07486"/>
    </source>
</evidence>
<gene>
    <name evidence="3" type="ORF">H7F49_12130</name>
</gene>
<dbReference type="Pfam" id="PF07486">
    <property type="entry name" value="Hydrolase_2"/>
    <property type="match status" value="1"/>
</dbReference>
<dbReference type="Gene3D" id="1.10.10.2520">
    <property type="entry name" value="Cell wall hydrolase SleB, domain 1"/>
    <property type="match status" value="1"/>
</dbReference>
<evidence type="ECO:0000256" key="1">
    <source>
        <dbReference type="SAM" id="SignalP"/>
    </source>
</evidence>
<evidence type="ECO:0000313" key="3">
    <source>
        <dbReference type="EMBL" id="MBC2652452.1"/>
    </source>
</evidence>
<dbReference type="InterPro" id="IPR011105">
    <property type="entry name" value="Cell_wall_hydrolase_SleB"/>
</dbReference>
<proteinExistence type="predicted"/>
<reference evidence="3 4" key="1">
    <citation type="submission" date="2020-08" db="EMBL/GenBank/DDBJ databases">
        <title>The genome sequence of Novosphingobium flavum 4Y4.</title>
        <authorList>
            <person name="Liu Y."/>
        </authorList>
    </citation>
    <scope>NUCLEOTIDE SEQUENCE [LARGE SCALE GENOMIC DNA]</scope>
    <source>
        <strain evidence="3 4">4Y4</strain>
    </source>
</reference>
<sequence>MSYSLRMSGAFSTVLALSFMLIGAEGSGAVAQDRTPQIAAQALAAEPEITAPDTAEAPLGADTALDRDTLAELVAAQPVAELPRELECLAGAIYFEAKSETLEGQLAVGRVIVNRARSGRFPASYCGVVFQHAQFSFVRGNAMPVVSRTSRGWKTAAAVARIAHEGTWQSAAEGALYFHAARVSPGWNLTRVARVDSHIFYR</sequence>
<comment type="caution">
    <text evidence="3">The sequence shown here is derived from an EMBL/GenBank/DDBJ whole genome shotgun (WGS) entry which is preliminary data.</text>
</comment>
<accession>A0A7X1F8P3</accession>
<organism evidence="3 4">
    <name type="scientific">Novosphingobium aerophilum</name>
    <dbReference type="NCBI Taxonomy" id="2839843"/>
    <lineage>
        <taxon>Bacteria</taxon>
        <taxon>Pseudomonadati</taxon>
        <taxon>Pseudomonadota</taxon>
        <taxon>Alphaproteobacteria</taxon>
        <taxon>Sphingomonadales</taxon>
        <taxon>Sphingomonadaceae</taxon>
        <taxon>Novosphingobium</taxon>
    </lineage>
</organism>
<dbReference type="GO" id="GO:0016787">
    <property type="term" value="F:hydrolase activity"/>
    <property type="evidence" value="ECO:0007669"/>
    <property type="project" value="UniProtKB-KW"/>
</dbReference>
<dbReference type="InterPro" id="IPR042047">
    <property type="entry name" value="SleB_dom1"/>
</dbReference>
<feature type="chain" id="PRO_5031165795" evidence="1">
    <location>
        <begin position="24"/>
        <end position="202"/>
    </location>
</feature>
<dbReference type="Proteomes" id="UP000520156">
    <property type="component" value="Unassembled WGS sequence"/>
</dbReference>
<feature type="signal peptide" evidence="1">
    <location>
        <begin position="1"/>
        <end position="23"/>
    </location>
</feature>
<protein>
    <submittedName>
        <fullName evidence="3">Cell wall hydrolase</fullName>
    </submittedName>
</protein>
<keyword evidence="4" id="KW-1185">Reference proteome</keyword>
<evidence type="ECO:0000313" key="4">
    <source>
        <dbReference type="Proteomes" id="UP000520156"/>
    </source>
</evidence>
<keyword evidence="3" id="KW-0378">Hydrolase</keyword>
<dbReference type="EMBL" id="JACLAU010000020">
    <property type="protein sequence ID" value="MBC2652452.1"/>
    <property type="molecule type" value="Genomic_DNA"/>
</dbReference>
<dbReference type="RefSeq" id="WP_185683866.1">
    <property type="nucleotide sequence ID" value="NZ_JACLAU010000020.1"/>
</dbReference>
<feature type="domain" description="Cell wall hydrolase SleB" evidence="2">
    <location>
        <begin position="100"/>
        <end position="201"/>
    </location>
</feature>
<dbReference type="AlphaFoldDB" id="A0A7X1F8P3"/>
<name>A0A7X1F8P3_9SPHN</name>